<dbReference type="GO" id="GO:0000272">
    <property type="term" value="P:polysaccharide catabolic process"/>
    <property type="evidence" value="ECO:0007669"/>
    <property type="project" value="InterPro"/>
</dbReference>
<evidence type="ECO:0000313" key="2">
    <source>
        <dbReference type="EMBL" id="MCO6045571.1"/>
    </source>
</evidence>
<proteinExistence type="predicted"/>
<dbReference type="GO" id="GO:0008237">
    <property type="term" value="F:metallopeptidase activity"/>
    <property type="evidence" value="ECO:0007669"/>
    <property type="project" value="InterPro"/>
</dbReference>
<dbReference type="InterPro" id="IPR019026">
    <property type="entry name" value="Peptidase_M64_IgA"/>
</dbReference>
<dbReference type="Proteomes" id="UP001155241">
    <property type="component" value="Unassembled WGS sequence"/>
</dbReference>
<reference evidence="2" key="1">
    <citation type="submission" date="2022-06" db="EMBL/GenBank/DDBJ databases">
        <title>Aeoliella straminimaris, a novel planctomycete from sediments.</title>
        <authorList>
            <person name="Vitorino I.R."/>
            <person name="Lage O.M."/>
        </authorList>
    </citation>
    <scope>NUCLEOTIDE SEQUENCE</scope>
    <source>
        <strain evidence="2">ICT_H6.2</strain>
    </source>
</reference>
<dbReference type="AlphaFoldDB" id="A0A9X2FI45"/>
<dbReference type="Gene3D" id="3.40.390.10">
    <property type="entry name" value="Collagenase (Catalytic Domain)"/>
    <property type="match status" value="1"/>
</dbReference>
<feature type="signal peptide" evidence="1">
    <location>
        <begin position="1"/>
        <end position="25"/>
    </location>
</feature>
<dbReference type="Pfam" id="PF09471">
    <property type="entry name" value="Peptidase_M64"/>
    <property type="match status" value="2"/>
</dbReference>
<organism evidence="2 3">
    <name type="scientific">Aeoliella straminimaris</name>
    <dbReference type="NCBI Taxonomy" id="2954799"/>
    <lineage>
        <taxon>Bacteria</taxon>
        <taxon>Pseudomonadati</taxon>
        <taxon>Planctomycetota</taxon>
        <taxon>Planctomycetia</taxon>
        <taxon>Pirellulales</taxon>
        <taxon>Lacipirellulaceae</taxon>
        <taxon>Aeoliella</taxon>
    </lineage>
</organism>
<keyword evidence="3" id="KW-1185">Reference proteome</keyword>
<dbReference type="InterPro" id="IPR036439">
    <property type="entry name" value="Dockerin_dom_sf"/>
</dbReference>
<feature type="chain" id="PRO_5040898315" evidence="1">
    <location>
        <begin position="26"/>
        <end position="475"/>
    </location>
</feature>
<sequence>MHGCRSTRCSLAWILVFANCSLAAAEWTTLVDNGPSENRVDIVTLGDGYTQADLTAGVYEQHIHSYLDHLFAASINSEPFHRYRKYFNVHAVEVVSSESGADVPPQGVFKDTALDAQYYGDGVTERLLTIDQGKANSARDVALANADFSAEMQYVAVNETKYGGSGGPYAVFAGGNSASNEIALHEVGHSFSNLADEYPHGVSPSHYDAPEPSQVNVTADPTGAKWAHWINHLQPGVGVIGAYEGANYHRTGIYRSSLDSKMKSLHEPFNAVSREKIILDIYELVDPLDDWTDNSLPLNNPLQLEASPIDEDIIDFQWFVDGVMIAGANQATFQLMDYDFGAGDYGITLRAYDPTGFDPVDGWVRMNQSNLEQFVTWQVTLGGSQPLPGDYDGNLIVDQADYTVWRNSFNQEVQPHFGADGNGNGIVDLADYNVWRGHLGQTASSQSSAAAHVAEPATFWLSLAAVLLVLPYRAK</sequence>
<dbReference type="RefSeq" id="WP_252853687.1">
    <property type="nucleotide sequence ID" value="NZ_JAMXLR010000058.1"/>
</dbReference>
<dbReference type="InterPro" id="IPR024079">
    <property type="entry name" value="MetalloPept_cat_dom_sf"/>
</dbReference>
<dbReference type="SUPFAM" id="SSF63446">
    <property type="entry name" value="Type I dockerin domain"/>
    <property type="match status" value="1"/>
</dbReference>
<evidence type="ECO:0000256" key="1">
    <source>
        <dbReference type="SAM" id="SignalP"/>
    </source>
</evidence>
<evidence type="ECO:0000313" key="3">
    <source>
        <dbReference type="Proteomes" id="UP001155241"/>
    </source>
</evidence>
<dbReference type="EMBL" id="JAMXLR010000058">
    <property type="protein sequence ID" value="MCO6045571.1"/>
    <property type="molecule type" value="Genomic_DNA"/>
</dbReference>
<keyword evidence="1" id="KW-0732">Signal</keyword>
<gene>
    <name evidence="2" type="ORF">NG895_16790</name>
</gene>
<name>A0A9X2FI45_9BACT</name>
<dbReference type="InterPro" id="IPR018247">
    <property type="entry name" value="EF_Hand_1_Ca_BS"/>
</dbReference>
<comment type="caution">
    <text evidence="2">The sequence shown here is derived from an EMBL/GenBank/DDBJ whole genome shotgun (WGS) entry which is preliminary data.</text>
</comment>
<dbReference type="PROSITE" id="PS00018">
    <property type="entry name" value="EF_HAND_1"/>
    <property type="match status" value="1"/>
</dbReference>
<protein>
    <submittedName>
        <fullName evidence="2">M64 family metallopeptidase</fullName>
    </submittedName>
</protein>
<accession>A0A9X2FI45</accession>
<dbReference type="Gene3D" id="1.10.1330.10">
    <property type="entry name" value="Dockerin domain"/>
    <property type="match status" value="1"/>
</dbReference>